<evidence type="ECO:0000313" key="5">
    <source>
        <dbReference type="EMBL" id="PQK11421.1"/>
    </source>
</evidence>
<evidence type="ECO:0008006" key="7">
    <source>
        <dbReference type="Google" id="ProtNLM"/>
    </source>
</evidence>
<keyword evidence="2" id="KW-0489">Methyltransferase</keyword>
<evidence type="ECO:0000256" key="2">
    <source>
        <dbReference type="ARBA" id="ARBA00022603"/>
    </source>
</evidence>
<dbReference type="PANTHER" id="PTHR32183:SF11">
    <property type="entry name" value="THIOL METHYLTRANSFERASE 2-RELATED"/>
    <property type="match status" value="1"/>
</dbReference>
<accession>A0A2S7Y5I2</accession>
<dbReference type="AlphaFoldDB" id="A0A2S7Y5I2"/>
<dbReference type="SUPFAM" id="SSF53335">
    <property type="entry name" value="S-adenosyl-L-methionine-dependent methyltransferases"/>
    <property type="match status" value="1"/>
</dbReference>
<keyword evidence="4" id="KW-0949">S-adenosyl-L-methionine</keyword>
<sequence>MARHFAPRPHQNSLQTIPDKLDTIQALSLHPDQSFFFFFLQSSPNPLYSSLNSSVPSAFSKYCTSCSITMAAPDTSNPNILRDTFAAASHTSQDQASAWDNLYRNDFHPWDRGGPSLALADLLTERPDLIAPAQDVDRRGNPLRDATGAVVRRTALVPGCGRGHDVLLLKTFGYDVVGLDSSADGIRRAKENVAALEAAPGGVEPQGNVQLGQESWVVADFFAQDWSNGLGTDGSGKFDLIYDYTFLCALPPKLRPQWAKRMSELISHDGRLVCLEFPSGKPLSEMGPPWGVNPEVYEALLSHPGHEPRYNDDGTVIETHDIKPTDGALHRISLVKPQRTHKAGMNEDGSVRDFISVWSL</sequence>
<dbReference type="GO" id="GO:0008757">
    <property type="term" value="F:S-adenosylmethionine-dependent methyltransferase activity"/>
    <property type="evidence" value="ECO:0007669"/>
    <property type="project" value="InterPro"/>
</dbReference>
<dbReference type="PROSITE" id="PS51585">
    <property type="entry name" value="SAM_MT_TPMT"/>
    <property type="match status" value="1"/>
</dbReference>
<dbReference type="InterPro" id="IPR029063">
    <property type="entry name" value="SAM-dependent_MTases_sf"/>
</dbReference>
<keyword evidence="1" id="KW-0597">Phosphoprotein</keyword>
<dbReference type="GO" id="GO:0032259">
    <property type="term" value="P:methylation"/>
    <property type="evidence" value="ECO:0007669"/>
    <property type="project" value="UniProtKB-KW"/>
</dbReference>
<dbReference type="OrthoDB" id="276151at2759"/>
<dbReference type="EMBL" id="JRHA01000003">
    <property type="protein sequence ID" value="PQK11421.1"/>
    <property type="molecule type" value="Genomic_DNA"/>
</dbReference>
<keyword evidence="3" id="KW-0808">Transferase</keyword>
<proteinExistence type="predicted"/>
<reference evidence="5 6" key="1">
    <citation type="submission" date="2016-07" db="EMBL/GenBank/DDBJ databases">
        <title>Comparative genomics of the entomopathogenic fungus Beauveria bassiana.</title>
        <authorList>
            <person name="Valero Jimenez C.A."/>
            <person name="Zwaan B.J."/>
            <person name="Van Kan J.A."/>
            <person name="Takken W."/>
            <person name="Debets A.J."/>
            <person name="Schoustra S.E."/>
            <person name="Koenraadt C.J."/>
        </authorList>
    </citation>
    <scope>NUCLEOTIDE SEQUENCE [LARGE SCALE GENOMIC DNA]</scope>
    <source>
        <strain evidence="5 6">ARSEF 8028</strain>
    </source>
</reference>
<dbReference type="Proteomes" id="UP000237441">
    <property type="component" value="Unassembled WGS sequence"/>
</dbReference>
<evidence type="ECO:0000256" key="3">
    <source>
        <dbReference type="ARBA" id="ARBA00022679"/>
    </source>
</evidence>
<dbReference type="PANTHER" id="PTHR32183">
    <property type="match status" value="1"/>
</dbReference>
<name>A0A2S7Y5I2_BEABA</name>
<evidence type="ECO:0000313" key="6">
    <source>
        <dbReference type="Proteomes" id="UP000237441"/>
    </source>
</evidence>
<gene>
    <name evidence="5" type="ORF">BB8028_0003g00470</name>
</gene>
<dbReference type="Gene3D" id="3.40.50.150">
    <property type="entry name" value="Vaccinia Virus protein VP39"/>
    <property type="match status" value="1"/>
</dbReference>
<dbReference type="Pfam" id="PF05724">
    <property type="entry name" value="TPMT"/>
    <property type="match status" value="1"/>
</dbReference>
<evidence type="ECO:0000256" key="1">
    <source>
        <dbReference type="ARBA" id="ARBA00022553"/>
    </source>
</evidence>
<dbReference type="InterPro" id="IPR008854">
    <property type="entry name" value="TPMT"/>
</dbReference>
<comment type="caution">
    <text evidence="5">The sequence shown here is derived from an EMBL/GenBank/DDBJ whole genome shotgun (WGS) entry which is preliminary data.</text>
</comment>
<organism evidence="5 6">
    <name type="scientific">Beauveria bassiana</name>
    <name type="common">White muscardine disease fungus</name>
    <name type="synonym">Tritirachium shiotae</name>
    <dbReference type="NCBI Taxonomy" id="176275"/>
    <lineage>
        <taxon>Eukaryota</taxon>
        <taxon>Fungi</taxon>
        <taxon>Dikarya</taxon>
        <taxon>Ascomycota</taxon>
        <taxon>Pezizomycotina</taxon>
        <taxon>Sordariomycetes</taxon>
        <taxon>Hypocreomycetidae</taxon>
        <taxon>Hypocreales</taxon>
        <taxon>Cordycipitaceae</taxon>
        <taxon>Beauveria</taxon>
    </lineage>
</organism>
<protein>
    <recommendedName>
        <fullName evidence="7">Thiol methyltransferase 2</fullName>
    </recommendedName>
</protein>
<evidence type="ECO:0000256" key="4">
    <source>
        <dbReference type="ARBA" id="ARBA00022691"/>
    </source>
</evidence>